<protein>
    <recommendedName>
        <fullName evidence="3">DUF3997 domain-containing protein</fullName>
    </recommendedName>
</protein>
<gene>
    <name evidence="1" type="ORF">DKW60_18035</name>
</gene>
<sequence length="121" mass="13591">MKSLAVVMIFLSGFMHGCDSDVLWTESPYAVVKIDNKISLYYDLGNGNYIGRVSGGVVSVGSNKRYVVAKKCSLNDCKYYYIERSKDDRYLNSKIAVHGPLTLSDYVETSIRLDFPSLNEL</sequence>
<evidence type="ECO:0000313" key="2">
    <source>
        <dbReference type="Proteomes" id="UP000245539"/>
    </source>
</evidence>
<proteinExistence type="predicted"/>
<reference evidence="1 2" key="1">
    <citation type="submission" date="2018-05" db="EMBL/GenBank/DDBJ databases">
        <title>Leucothrix arctica sp. nov., isolated from Arctic seawater.</title>
        <authorList>
            <person name="Choi A."/>
            <person name="Baek K."/>
        </authorList>
    </citation>
    <scope>NUCLEOTIDE SEQUENCE [LARGE SCALE GENOMIC DNA]</scope>
    <source>
        <strain evidence="1 2">JCM 18388</strain>
    </source>
</reference>
<dbReference type="AlphaFoldDB" id="A0A317C746"/>
<keyword evidence="2" id="KW-1185">Reference proteome</keyword>
<evidence type="ECO:0000313" key="1">
    <source>
        <dbReference type="EMBL" id="PWQ93243.1"/>
    </source>
</evidence>
<comment type="caution">
    <text evidence="1">The sequence shown here is derived from an EMBL/GenBank/DDBJ whole genome shotgun (WGS) entry which is preliminary data.</text>
</comment>
<dbReference type="EMBL" id="QGKM01000067">
    <property type="protein sequence ID" value="PWQ93243.1"/>
    <property type="molecule type" value="Genomic_DNA"/>
</dbReference>
<evidence type="ECO:0008006" key="3">
    <source>
        <dbReference type="Google" id="ProtNLM"/>
    </source>
</evidence>
<dbReference type="Proteomes" id="UP000245539">
    <property type="component" value="Unassembled WGS sequence"/>
</dbReference>
<accession>A0A317C746</accession>
<organism evidence="1 2">
    <name type="scientific">Leucothrix pacifica</name>
    <dbReference type="NCBI Taxonomy" id="1247513"/>
    <lineage>
        <taxon>Bacteria</taxon>
        <taxon>Pseudomonadati</taxon>
        <taxon>Pseudomonadota</taxon>
        <taxon>Gammaproteobacteria</taxon>
        <taxon>Thiotrichales</taxon>
        <taxon>Thiotrichaceae</taxon>
        <taxon>Leucothrix</taxon>
    </lineage>
</organism>
<name>A0A317C746_9GAMM</name>